<dbReference type="Pfam" id="PF00651">
    <property type="entry name" value="BTB"/>
    <property type="match status" value="1"/>
</dbReference>
<gene>
    <name evidence="3" type="ORF">PTTT1_LOCUS22906</name>
</gene>
<dbReference type="SUPFAM" id="SSF54695">
    <property type="entry name" value="POZ domain"/>
    <property type="match status" value="1"/>
</dbReference>
<dbReference type="CDD" id="cd18186">
    <property type="entry name" value="BTB_POZ_ZBTB_KLHL-like"/>
    <property type="match status" value="1"/>
</dbReference>
<dbReference type="PANTHER" id="PTHR24410">
    <property type="entry name" value="HL07962P-RELATED"/>
    <property type="match status" value="1"/>
</dbReference>
<evidence type="ECO:0000313" key="3">
    <source>
        <dbReference type="EMBL" id="CAG9283472.1"/>
    </source>
</evidence>
<dbReference type="InterPro" id="IPR051481">
    <property type="entry name" value="BTB-POZ/Galectin-3-binding"/>
</dbReference>
<feature type="domain" description="BTB" evidence="2">
    <location>
        <begin position="47"/>
        <end position="127"/>
    </location>
</feature>
<dbReference type="EMBL" id="OU594960">
    <property type="protein sequence ID" value="CAG9283472.1"/>
    <property type="molecule type" value="Genomic_DNA"/>
</dbReference>
<dbReference type="PROSITE" id="PS50097">
    <property type="entry name" value="BTB"/>
    <property type="match status" value="1"/>
</dbReference>
<accession>A0A8J9TCQ5</accession>
<evidence type="ECO:0000259" key="2">
    <source>
        <dbReference type="PROSITE" id="PS50097"/>
    </source>
</evidence>
<name>A0A8J9TCQ5_PHATR</name>
<evidence type="ECO:0000256" key="1">
    <source>
        <dbReference type="SAM" id="MobiDB-lite"/>
    </source>
</evidence>
<dbReference type="Proteomes" id="UP000836788">
    <property type="component" value="Chromosome 19"/>
</dbReference>
<dbReference type="InterPro" id="IPR011333">
    <property type="entry name" value="SKP1/BTB/POZ_sf"/>
</dbReference>
<dbReference type="InterPro" id="IPR000210">
    <property type="entry name" value="BTB/POZ_dom"/>
</dbReference>
<feature type="compositionally biased region" description="Polar residues" evidence="1">
    <location>
        <begin position="1"/>
        <end position="10"/>
    </location>
</feature>
<protein>
    <recommendedName>
        <fullName evidence="2">BTB domain-containing protein</fullName>
    </recommendedName>
</protein>
<organism evidence="3">
    <name type="scientific">Phaeodactylum tricornutum</name>
    <name type="common">Diatom</name>
    <dbReference type="NCBI Taxonomy" id="2850"/>
    <lineage>
        <taxon>Eukaryota</taxon>
        <taxon>Sar</taxon>
        <taxon>Stramenopiles</taxon>
        <taxon>Ochrophyta</taxon>
        <taxon>Bacillariophyta</taxon>
        <taxon>Bacillariophyceae</taxon>
        <taxon>Bacillariophycidae</taxon>
        <taxon>Naviculales</taxon>
        <taxon>Phaeodactylaceae</taxon>
        <taxon>Phaeodactylum</taxon>
    </lineage>
</organism>
<reference evidence="3" key="1">
    <citation type="submission" date="2022-02" db="EMBL/GenBank/DDBJ databases">
        <authorList>
            <person name="Giguere J D."/>
        </authorList>
    </citation>
    <scope>NUCLEOTIDE SEQUENCE</scope>
    <source>
        <strain evidence="3">CCAP 1055/1</strain>
    </source>
</reference>
<dbReference type="AlphaFoldDB" id="A0A8J9TCQ5"/>
<dbReference type="SMART" id="SM00225">
    <property type="entry name" value="BTB"/>
    <property type="match status" value="1"/>
</dbReference>
<dbReference type="PANTHER" id="PTHR24410:SF23">
    <property type="entry name" value="BTB DOMAIN-CONTAINING PROTEIN-RELATED"/>
    <property type="match status" value="1"/>
</dbReference>
<feature type="region of interest" description="Disordered" evidence="1">
    <location>
        <begin position="1"/>
        <end position="27"/>
    </location>
</feature>
<proteinExistence type="predicted"/>
<dbReference type="Gene3D" id="3.30.710.10">
    <property type="entry name" value="Potassium Channel Kv1.1, Chain A"/>
    <property type="match status" value="1"/>
</dbReference>
<sequence length="373" mass="43371">MQSLSPLQTDFSHKAQKRVAQHSAEREIHKKARPLLCWGAEPSENHSDWMIEVVRADGDKTCPALSFYVHKCVLAAGSQYFAQLFRHGNRFTEGKTQSSRIELCEIGASAFLAFLDYLYSGNLEEESPTMTFTATPLQYLARYFECPQLQSDIRRFWTRDLGTQNCWIYYEHSKIFDDKEIMDAVINLCIEKPSEIPTVSSLFEITDTKFWLEILEKSSKEIVVRYHLSLLIAIYLFTEEKKGTTKREDFFRLTDEKYLPEVDYRAAMFFLRVEETFMSDRSAGLSSLQERCVRALVANWTRMSYFDQTNIGILLKQDTVLLVRLLSLTVSQAKESHSELLLKDNMNEKIISHLYPLVKKHIQNEEFIATFHS</sequence>